<comment type="subcellular location">
    <subcellularLocation>
        <location evidence="1">Nucleus</location>
    </subcellularLocation>
</comment>
<dbReference type="InterPro" id="IPR038348">
    <property type="entry name" value="SLED_sf"/>
</dbReference>
<name>A0A4Y2AT29_ARAVE</name>
<evidence type="ECO:0000313" key="8">
    <source>
        <dbReference type="EMBL" id="GBL82389.1"/>
    </source>
</evidence>
<evidence type="ECO:0000256" key="6">
    <source>
        <dbReference type="SAM" id="MobiDB-lite"/>
    </source>
</evidence>
<keyword evidence="9" id="KW-1185">Reference proteome</keyword>
<dbReference type="Pfam" id="PF12140">
    <property type="entry name" value="SLED"/>
    <property type="match status" value="1"/>
</dbReference>
<feature type="compositionally biased region" description="Polar residues" evidence="6">
    <location>
        <begin position="178"/>
        <end position="193"/>
    </location>
</feature>
<reference evidence="8 9" key="1">
    <citation type="journal article" date="2019" name="Sci. Rep.">
        <title>Orb-weaving spider Araneus ventricosus genome elucidates the spidroin gene catalogue.</title>
        <authorList>
            <person name="Kono N."/>
            <person name="Nakamura H."/>
            <person name="Ohtoshi R."/>
            <person name="Moran D.A.P."/>
            <person name="Shinohara A."/>
            <person name="Yoshida Y."/>
            <person name="Fujiwara M."/>
            <person name="Mori M."/>
            <person name="Tomita M."/>
            <person name="Arakawa K."/>
        </authorList>
    </citation>
    <scope>NUCLEOTIDE SEQUENCE [LARGE SCALE GENOMIC DNA]</scope>
</reference>
<dbReference type="PROSITE" id="PS51079">
    <property type="entry name" value="MBT"/>
    <property type="match status" value="1"/>
</dbReference>
<dbReference type="GO" id="GO:0003682">
    <property type="term" value="F:chromatin binding"/>
    <property type="evidence" value="ECO:0007669"/>
    <property type="project" value="TreeGrafter"/>
</dbReference>
<feature type="repeat" description="MBT" evidence="5">
    <location>
        <begin position="24"/>
        <end position="124"/>
    </location>
</feature>
<evidence type="ECO:0000256" key="2">
    <source>
        <dbReference type="ARBA" id="ARBA00022491"/>
    </source>
</evidence>
<evidence type="ECO:0000256" key="1">
    <source>
        <dbReference type="ARBA" id="ARBA00004123"/>
    </source>
</evidence>
<proteinExistence type="predicted"/>
<evidence type="ECO:0000256" key="4">
    <source>
        <dbReference type="ARBA" id="ARBA00023242"/>
    </source>
</evidence>
<feature type="compositionally biased region" description="Low complexity" evidence="6">
    <location>
        <begin position="159"/>
        <end position="177"/>
    </location>
</feature>
<dbReference type="Proteomes" id="UP000499080">
    <property type="component" value="Unassembled WGS sequence"/>
</dbReference>
<feature type="domain" description="SLED" evidence="7">
    <location>
        <begin position="231"/>
        <end position="338"/>
    </location>
</feature>
<organism evidence="8 9">
    <name type="scientific">Araneus ventricosus</name>
    <name type="common">Orbweaver spider</name>
    <name type="synonym">Epeira ventricosa</name>
    <dbReference type="NCBI Taxonomy" id="182803"/>
    <lineage>
        <taxon>Eukaryota</taxon>
        <taxon>Metazoa</taxon>
        <taxon>Ecdysozoa</taxon>
        <taxon>Arthropoda</taxon>
        <taxon>Chelicerata</taxon>
        <taxon>Arachnida</taxon>
        <taxon>Araneae</taxon>
        <taxon>Araneomorphae</taxon>
        <taxon>Entelegynae</taxon>
        <taxon>Araneoidea</taxon>
        <taxon>Araneidae</taxon>
        <taxon>Araneus</taxon>
    </lineage>
</organism>
<dbReference type="PANTHER" id="PTHR12247:SF132">
    <property type="entry name" value="POLYCOMB PROTEIN SCM"/>
    <property type="match status" value="1"/>
</dbReference>
<dbReference type="CDD" id="cd20092">
    <property type="entry name" value="MBT_dScm-like_rpt2"/>
    <property type="match status" value="1"/>
</dbReference>
<dbReference type="SUPFAM" id="SSF63748">
    <property type="entry name" value="Tudor/PWWP/MBT"/>
    <property type="match status" value="1"/>
</dbReference>
<dbReference type="OrthoDB" id="5912862at2759"/>
<keyword evidence="2" id="KW-0678">Repressor</keyword>
<dbReference type="InterPro" id="IPR004092">
    <property type="entry name" value="Mbt"/>
</dbReference>
<dbReference type="PANTHER" id="PTHR12247">
    <property type="entry name" value="POLYCOMB GROUP PROTEIN"/>
    <property type="match status" value="1"/>
</dbReference>
<accession>A0A4Y2AT29</accession>
<dbReference type="InterPro" id="IPR021987">
    <property type="entry name" value="SLED"/>
</dbReference>
<dbReference type="Gene3D" id="3.90.1150.190">
    <property type="entry name" value="SLED domain"/>
    <property type="match status" value="1"/>
</dbReference>
<comment type="caution">
    <text evidence="8">The sequence shown here is derived from an EMBL/GenBank/DDBJ whole genome shotgun (WGS) entry which is preliminary data.</text>
</comment>
<dbReference type="EMBL" id="BGPR01000028">
    <property type="protein sequence ID" value="GBL82389.1"/>
    <property type="molecule type" value="Genomic_DNA"/>
</dbReference>
<dbReference type="AlphaFoldDB" id="A0A4Y2AT29"/>
<feature type="compositionally biased region" description="Pro residues" evidence="6">
    <location>
        <begin position="144"/>
        <end position="158"/>
    </location>
</feature>
<dbReference type="SMART" id="SM00561">
    <property type="entry name" value="MBT"/>
    <property type="match status" value="1"/>
</dbReference>
<dbReference type="Pfam" id="PF02820">
    <property type="entry name" value="MBT"/>
    <property type="match status" value="1"/>
</dbReference>
<feature type="region of interest" description="Disordered" evidence="6">
    <location>
        <begin position="140"/>
        <end position="221"/>
    </location>
</feature>
<feature type="compositionally biased region" description="Low complexity" evidence="6">
    <location>
        <begin position="378"/>
        <end position="390"/>
    </location>
</feature>
<feature type="region of interest" description="Disordered" evidence="6">
    <location>
        <begin position="372"/>
        <end position="410"/>
    </location>
</feature>
<evidence type="ECO:0000256" key="5">
    <source>
        <dbReference type="PROSITE-ProRule" id="PRU00459"/>
    </source>
</evidence>
<evidence type="ECO:0000313" key="9">
    <source>
        <dbReference type="Proteomes" id="UP000499080"/>
    </source>
</evidence>
<evidence type="ECO:0000259" key="7">
    <source>
        <dbReference type="Pfam" id="PF12140"/>
    </source>
</evidence>
<keyword evidence="3" id="KW-0677">Repeat</keyword>
<dbReference type="GO" id="GO:0045892">
    <property type="term" value="P:negative regulation of DNA-templated transcription"/>
    <property type="evidence" value="ECO:0007669"/>
    <property type="project" value="TreeGrafter"/>
</dbReference>
<dbReference type="GO" id="GO:0042393">
    <property type="term" value="F:histone binding"/>
    <property type="evidence" value="ECO:0007669"/>
    <property type="project" value="TreeGrafter"/>
</dbReference>
<dbReference type="Gene3D" id="2.30.30.140">
    <property type="match status" value="1"/>
</dbReference>
<dbReference type="InterPro" id="IPR050548">
    <property type="entry name" value="PcG_chromatin_remod_factors"/>
</dbReference>
<sequence length="410" mass="44937">MYLGLVHASSDVLGQTFSRWCGEEVWRGRCQLRCRPRHPTAVQNGEEPESPPRNFFDVGVKLEALDRKNPHLICPATVGAVKDDMIFITFDGWRGAFDYWCKYDARDIFPVGWCKASGHPLQLPGNKAGSSGKCKIKVQVPLPSTVPPPPPVSKPPSPGSQTPSSSTRSRSNGVSSNTEKGQQSAVSPSSTVVENEISASDIDCKPPSPSTTKVLVTEPDTSSVSKSSPSVCAYINHGCTCGPYLNPRRISRLPVKYGPGSLNRVLREAVQTFIDCAENEKNVFSLLKQGEGKVIITANFDGKMHTCRLPPVEKVSSFWNYLEGLFDDLMCCENFYTSQPLESGCTKCASKGPVRRASEECTPSHSELPLLGKRRWSSDSSENNSRNSISPLKSMKPTRLYHSSESEGKF</sequence>
<keyword evidence="4" id="KW-0539">Nucleus</keyword>
<evidence type="ECO:0000256" key="3">
    <source>
        <dbReference type="ARBA" id="ARBA00022737"/>
    </source>
</evidence>
<gene>
    <name evidence="8" type="primary">SCMH1</name>
    <name evidence="8" type="ORF">AVEN_252539_1</name>
</gene>
<dbReference type="GO" id="GO:0005634">
    <property type="term" value="C:nucleus"/>
    <property type="evidence" value="ECO:0007669"/>
    <property type="project" value="UniProtKB-SubCell"/>
</dbReference>
<protein>
    <submittedName>
        <fullName evidence="8">Polycomb protein SCMH1</fullName>
    </submittedName>
</protein>